<keyword evidence="1" id="KW-0805">Transcription regulation</keyword>
<gene>
    <name evidence="5" type="ORF">FE784_04140</name>
</gene>
<comment type="caution">
    <text evidence="5">The sequence shown here is derived from an EMBL/GenBank/DDBJ whole genome shotgun (WGS) entry which is preliminary data.</text>
</comment>
<keyword evidence="3" id="KW-0804">Transcription</keyword>
<dbReference type="PRINTS" id="PR00035">
    <property type="entry name" value="HTHGNTR"/>
</dbReference>
<dbReference type="SUPFAM" id="SSF46785">
    <property type="entry name" value="Winged helix' DNA-binding domain"/>
    <property type="match status" value="1"/>
</dbReference>
<dbReference type="CDD" id="cd07377">
    <property type="entry name" value="WHTH_GntR"/>
    <property type="match status" value="1"/>
</dbReference>
<dbReference type="PROSITE" id="PS50949">
    <property type="entry name" value="HTH_GNTR"/>
    <property type="match status" value="1"/>
</dbReference>
<dbReference type="OrthoDB" id="2374506at2"/>
<evidence type="ECO:0000259" key="4">
    <source>
        <dbReference type="PROSITE" id="PS50949"/>
    </source>
</evidence>
<dbReference type="SMART" id="SM00345">
    <property type="entry name" value="HTH_GNTR"/>
    <property type="match status" value="1"/>
</dbReference>
<dbReference type="InterPro" id="IPR036390">
    <property type="entry name" value="WH_DNA-bd_sf"/>
</dbReference>
<keyword evidence="2" id="KW-0238">DNA-binding</keyword>
<dbReference type="Pfam" id="PF01547">
    <property type="entry name" value="SBP_bac_1"/>
    <property type="match status" value="1"/>
</dbReference>
<dbReference type="Gene3D" id="1.10.10.10">
    <property type="entry name" value="Winged helix-like DNA-binding domain superfamily/Winged helix DNA-binding domain"/>
    <property type="match status" value="1"/>
</dbReference>
<dbReference type="GO" id="GO:0003700">
    <property type="term" value="F:DNA-binding transcription factor activity"/>
    <property type="evidence" value="ECO:0007669"/>
    <property type="project" value="InterPro"/>
</dbReference>
<evidence type="ECO:0000256" key="1">
    <source>
        <dbReference type="ARBA" id="ARBA00023015"/>
    </source>
</evidence>
<keyword evidence="6" id="KW-1185">Reference proteome</keyword>
<evidence type="ECO:0000313" key="5">
    <source>
        <dbReference type="EMBL" id="TNJ67580.1"/>
    </source>
</evidence>
<dbReference type="PANTHER" id="PTHR43649:SF12">
    <property type="entry name" value="DIACETYLCHITOBIOSE BINDING PROTEIN DASA"/>
    <property type="match status" value="1"/>
</dbReference>
<evidence type="ECO:0000256" key="3">
    <source>
        <dbReference type="ARBA" id="ARBA00023163"/>
    </source>
</evidence>
<reference evidence="5 6" key="1">
    <citation type="submission" date="2019-05" db="EMBL/GenBank/DDBJ databases">
        <title>We sequenced the genome of Paenibacillus hemerocallicola KCTC 33185 for further insight into its adaptation and study the phylogeny of Paenibacillus.</title>
        <authorList>
            <person name="Narsing Rao M.P."/>
        </authorList>
    </citation>
    <scope>NUCLEOTIDE SEQUENCE [LARGE SCALE GENOMIC DNA]</scope>
    <source>
        <strain evidence="5 6">KCTC 33185</strain>
    </source>
</reference>
<dbReference type="AlphaFoldDB" id="A0A5C4TGE9"/>
<protein>
    <submittedName>
        <fullName evidence="5">Extracellular solute-binding protein</fullName>
    </submittedName>
</protein>
<evidence type="ECO:0000313" key="6">
    <source>
        <dbReference type="Proteomes" id="UP000307943"/>
    </source>
</evidence>
<dbReference type="Gene3D" id="3.40.190.10">
    <property type="entry name" value="Periplasmic binding protein-like II"/>
    <property type="match status" value="1"/>
</dbReference>
<dbReference type="Pfam" id="PF00392">
    <property type="entry name" value="GntR"/>
    <property type="match status" value="1"/>
</dbReference>
<dbReference type="InterPro" id="IPR036388">
    <property type="entry name" value="WH-like_DNA-bd_sf"/>
</dbReference>
<dbReference type="InterPro" id="IPR006059">
    <property type="entry name" value="SBP"/>
</dbReference>
<proteinExistence type="predicted"/>
<dbReference type="InterPro" id="IPR000524">
    <property type="entry name" value="Tscrpt_reg_HTH_GntR"/>
</dbReference>
<organism evidence="5 6">
    <name type="scientific">Paenibacillus hemerocallicola</name>
    <dbReference type="NCBI Taxonomy" id="1172614"/>
    <lineage>
        <taxon>Bacteria</taxon>
        <taxon>Bacillati</taxon>
        <taxon>Bacillota</taxon>
        <taxon>Bacilli</taxon>
        <taxon>Bacillales</taxon>
        <taxon>Paenibacillaceae</taxon>
        <taxon>Paenibacillus</taxon>
    </lineage>
</organism>
<dbReference type="EMBL" id="VDCQ01000004">
    <property type="protein sequence ID" value="TNJ67580.1"/>
    <property type="molecule type" value="Genomic_DNA"/>
</dbReference>
<name>A0A5C4TGE9_9BACL</name>
<dbReference type="PANTHER" id="PTHR43649">
    <property type="entry name" value="ARABINOSE-BINDING PROTEIN-RELATED"/>
    <property type="match status" value="1"/>
</dbReference>
<dbReference type="GO" id="GO:0003677">
    <property type="term" value="F:DNA binding"/>
    <property type="evidence" value="ECO:0007669"/>
    <property type="project" value="UniProtKB-KW"/>
</dbReference>
<dbReference type="SUPFAM" id="SSF53850">
    <property type="entry name" value="Periplasmic binding protein-like II"/>
    <property type="match status" value="1"/>
</dbReference>
<evidence type="ECO:0000256" key="2">
    <source>
        <dbReference type="ARBA" id="ARBA00023125"/>
    </source>
</evidence>
<accession>A0A5C4TGE9</accession>
<feature type="domain" description="HTH gntR-type" evidence="4">
    <location>
        <begin position="23"/>
        <end position="91"/>
    </location>
</feature>
<sequence length="472" mass="54711">MQHLIWITRRIAMNVYEAKTTPKARLLKMVTTLREEIVAGKRREGEFIPSELNLCEQFRLSRSSVRKGLETLVADGYIEKVERIGTKVKKRPQSDTVNLIFGIYSSLLNEVNLQELIDVFHGKYPNIRIQMVDHYFPNNRPAIISHTQTKGIDVMIVNAYHFETIEGNGQEEHLLEPLEANAGIYPFLTEHFTKNGTLLAQPFIYSPVILCYNKDHFRELGLSEPDSSWTWEDVRTAGKRLSNGNDRYGLYFHVLSDNRWPLFLLQNGVTFQKNGQGKYQLDDPKIREGLQYCMDLMNDRDLFPAYLSESNVDVEALFLKQKVSMIVVTYNSLNALRDAPFAYDIAPLPYYREPKTLLSLIGLAVNRQSKQQVAAKLFIDFLVSHESQLSIRKNTMNIPALKIAAEWNGDETVGNRPSRFHLFREIMPTFRFFTELNVPFTSFSLMRDELKFYWARLDDLDTVLQRMEDKLS</sequence>
<dbReference type="Proteomes" id="UP000307943">
    <property type="component" value="Unassembled WGS sequence"/>
</dbReference>
<dbReference type="InterPro" id="IPR050490">
    <property type="entry name" value="Bact_solute-bd_prot1"/>
</dbReference>